<dbReference type="AlphaFoldDB" id="A0A830HN84"/>
<accession>A0A830HN84</accession>
<evidence type="ECO:0000313" key="1">
    <source>
        <dbReference type="EMBL" id="GHP08095.1"/>
    </source>
</evidence>
<dbReference type="Proteomes" id="UP000660262">
    <property type="component" value="Unassembled WGS sequence"/>
</dbReference>
<reference evidence="1" key="1">
    <citation type="submission" date="2020-10" db="EMBL/GenBank/DDBJ databases">
        <title>Unveiling of a novel bifunctional photoreceptor, Dualchrome1, isolated from a cosmopolitan green alga.</title>
        <authorList>
            <person name="Suzuki S."/>
            <person name="Kawachi M."/>
        </authorList>
    </citation>
    <scope>NUCLEOTIDE SEQUENCE</scope>
    <source>
        <strain evidence="1">NIES 2893</strain>
    </source>
</reference>
<sequence length="192" mass="21039">MTMSRPISILLLPTTDLTADPESASHCVTVTRQHVKTDHGIDRNQPGRFPLSFPRRFAGLATALRNFTAARAAAYPTATHFFELPGERFTEKTNFGDALGRMLGTALTTVSLQPPAGRVYTARSLRSGGASAAEMVPLPRSKIEFLGGWAVDSKRLSQHYISRATPPTFAGRFFFDWLILPLADNMALDFPS</sequence>
<evidence type="ECO:0000313" key="2">
    <source>
        <dbReference type="Proteomes" id="UP000660262"/>
    </source>
</evidence>
<name>A0A830HN84_9CHLO</name>
<gene>
    <name evidence="1" type="ORF">PPROV_000683700</name>
</gene>
<keyword evidence="2" id="KW-1185">Reference proteome</keyword>
<dbReference type="EMBL" id="BNJQ01000019">
    <property type="protein sequence ID" value="GHP08095.1"/>
    <property type="molecule type" value="Genomic_DNA"/>
</dbReference>
<organism evidence="1 2">
    <name type="scientific">Pycnococcus provasolii</name>
    <dbReference type="NCBI Taxonomy" id="41880"/>
    <lineage>
        <taxon>Eukaryota</taxon>
        <taxon>Viridiplantae</taxon>
        <taxon>Chlorophyta</taxon>
        <taxon>Pseudoscourfieldiophyceae</taxon>
        <taxon>Pseudoscourfieldiales</taxon>
        <taxon>Pycnococcaceae</taxon>
        <taxon>Pycnococcus</taxon>
    </lineage>
</organism>
<proteinExistence type="predicted"/>
<protein>
    <submittedName>
        <fullName evidence="1">Uncharacterized protein</fullName>
    </submittedName>
</protein>
<comment type="caution">
    <text evidence="1">The sequence shown here is derived from an EMBL/GenBank/DDBJ whole genome shotgun (WGS) entry which is preliminary data.</text>
</comment>